<accession>A0ABW1MTU4</accession>
<proteinExistence type="predicted"/>
<dbReference type="GO" id="GO:0032259">
    <property type="term" value="P:methylation"/>
    <property type="evidence" value="ECO:0007669"/>
    <property type="project" value="UniProtKB-KW"/>
</dbReference>
<dbReference type="EMBL" id="JBHSPX010000008">
    <property type="protein sequence ID" value="MFC6066517.1"/>
    <property type="molecule type" value="Genomic_DNA"/>
</dbReference>
<dbReference type="Pfam" id="PF13649">
    <property type="entry name" value="Methyltransf_25"/>
    <property type="match status" value="1"/>
</dbReference>
<name>A0ABW1MTU4_9ACTN</name>
<dbReference type="GO" id="GO:0061542">
    <property type="term" value="F:3-demethylubiquinol 3-O-methyltransferase activity"/>
    <property type="evidence" value="ECO:0007669"/>
    <property type="project" value="UniProtKB-EC"/>
</dbReference>
<dbReference type="EC" id="2.1.1.222" evidence="2"/>
<dbReference type="RefSeq" id="WP_157849005.1">
    <property type="nucleotide sequence ID" value="NZ_JBHSPX010000008.1"/>
</dbReference>
<dbReference type="GO" id="GO:0102208">
    <property type="term" value="F:2-polyprenyl-6-hydroxyphenol methylase activity"/>
    <property type="evidence" value="ECO:0007669"/>
    <property type="project" value="UniProtKB-EC"/>
</dbReference>
<evidence type="ECO:0000313" key="2">
    <source>
        <dbReference type="EMBL" id="MFC6066517.1"/>
    </source>
</evidence>
<sequence>MRTSTAPTASCTALCDLSDDLPPRPTGELTGGLWLPGLESVAPQNEQDVWLHDALLGPHSADIVGYLTLARRTGGPVLDLGSGSGRLTVPFARHGFAVAAVDRDGPSLKRLRHWADRLGRSTSALVTTVRSDLAQLRLRQDYQLVVLAGAMITAVPPNTRRRLLRHVAAHLGSGGLLALDYPEHSMSALAEQPGRTWMFDVPRCDDVTERVVAQQTFDLAEGTEEITYYCERAVGHRTHRSKLTTHKWLVETDRLAQEIRDAGLQVDQRTPHRIDGVTEHVLLICRAAP</sequence>
<dbReference type="CDD" id="cd02440">
    <property type="entry name" value="AdoMet_MTases"/>
    <property type="match status" value="1"/>
</dbReference>
<comment type="caution">
    <text evidence="2">The sequence shown here is derived from an EMBL/GenBank/DDBJ whole genome shotgun (WGS) entry which is preliminary data.</text>
</comment>
<gene>
    <name evidence="2" type="ORF">ACFP4F_28775</name>
</gene>
<dbReference type="Proteomes" id="UP001596139">
    <property type="component" value="Unassembled WGS sequence"/>
</dbReference>
<reference evidence="3" key="1">
    <citation type="journal article" date="2019" name="Int. J. Syst. Evol. Microbiol.">
        <title>The Global Catalogue of Microorganisms (GCM) 10K type strain sequencing project: providing services to taxonomists for standard genome sequencing and annotation.</title>
        <authorList>
            <consortium name="The Broad Institute Genomics Platform"/>
            <consortium name="The Broad Institute Genome Sequencing Center for Infectious Disease"/>
            <person name="Wu L."/>
            <person name="Ma J."/>
        </authorList>
    </citation>
    <scope>NUCLEOTIDE SEQUENCE [LARGE SCALE GENOMIC DNA]</scope>
    <source>
        <strain evidence="3">CGMCC 1.15180</strain>
    </source>
</reference>
<dbReference type="Gene3D" id="3.40.50.150">
    <property type="entry name" value="Vaccinia Virus protein VP39"/>
    <property type="match status" value="1"/>
</dbReference>
<evidence type="ECO:0000313" key="3">
    <source>
        <dbReference type="Proteomes" id="UP001596139"/>
    </source>
</evidence>
<keyword evidence="2" id="KW-0489">Methyltransferase</keyword>
<dbReference type="SUPFAM" id="SSF53335">
    <property type="entry name" value="S-adenosyl-L-methionine-dependent methyltransferases"/>
    <property type="match status" value="1"/>
</dbReference>
<protein>
    <submittedName>
        <fullName evidence="2">Class I SAM-dependent methyltransferase</fullName>
        <ecNumber evidence="2">2.1.1.222</ecNumber>
        <ecNumber evidence="2">2.1.1.64</ecNumber>
    </submittedName>
</protein>
<organism evidence="2 3">
    <name type="scientific">Streptomyces ochraceiscleroticus</name>
    <dbReference type="NCBI Taxonomy" id="47761"/>
    <lineage>
        <taxon>Bacteria</taxon>
        <taxon>Bacillati</taxon>
        <taxon>Actinomycetota</taxon>
        <taxon>Actinomycetes</taxon>
        <taxon>Kitasatosporales</taxon>
        <taxon>Streptomycetaceae</taxon>
        <taxon>Streptomyces</taxon>
    </lineage>
</organism>
<dbReference type="EC" id="2.1.1.64" evidence="2"/>
<evidence type="ECO:0000259" key="1">
    <source>
        <dbReference type="Pfam" id="PF13649"/>
    </source>
</evidence>
<dbReference type="InterPro" id="IPR041698">
    <property type="entry name" value="Methyltransf_25"/>
</dbReference>
<dbReference type="InterPro" id="IPR029063">
    <property type="entry name" value="SAM-dependent_MTases_sf"/>
</dbReference>
<keyword evidence="3" id="KW-1185">Reference proteome</keyword>
<keyword evidence="2" id="KW-0808">Transferase</keyword>
<feature type="domain" description="Methyltransferase" evidence="1">
    <location>
        <begin position="77"/>
        <end position="175"/>
    </location>
</feature>